<gene>
    <name evidence="4" type="ORF">AOQ84DRAFT_429336</name>
</gene>
<evidence type="ECO:0000256" key="1">
    <source>
        <dbReference type="PROSITE-ProRule" id="PRU00042"/>
    </source>
</evidence>
<evidence type="ECO:0000259" key="3">
    <source>
        <dbReference type="PROSITE" id="PS50157"/>
    </source>
</evidence>
<dbReference type="GO" id="GO:0008270">
    <property type="term" value="F:zinc ion binding"/>
    <property type="evidence" value="ECO:0007669"/>
    <property type="project" value="UniProtKB-KW"/>
</dbReference>
<feature type="compositionally biased region" description="Low complexity" evidence="2">
    <location>
        <begin position="126"/>
        <end position="141"/>
    </location>
</feature>
<organism evidence="4 5">
    <name type="scientific">Glonium stellatum</name>
    <dbReference type="NCBI Taxonomy" id="574774"/>
    <lineage>
        <taxon>Eukaryota</taxon>
        <taxon>Fungi</taxon>
        <taxon>Dikarya</taxon>
        <taxon>Ascomycota</taxon>
        <taxon>Pezizomycotina</taxon>
        <taxon>Dothideomycetes</taxon>
        <taxon>Pleosporomycetidae</taxon>
        <taxon>Gloniales</taxon>
        <taxon>Gloniaceae</taxon>
        <taxon>Glonium</taxon>
    </lineage>
</organism>
<dbReference type="Proteomes" id="UP000250140">
    <property type="component" value="Unassembled WGS sequence"/>
</dbReference>
<dbReference type="PROSITE" id="PS00028">
    <property type="entry name" value="ZINC_FINGER_C2H2_1"/>
    <property type="match status" value="1"/>
</dbReference>
<evidence type="ECO:0000313" key="4">
    <source>
        <dbReference type="EMBL" id="OCL13569.1"/>
    </source>
</evidence>
<feature type="region of interest" description="Disordered" evidence="2">
    <location>
        <begin position="119"/>
        <end position="145"/>
    </location>
</feature>
<sequence>MEAQETLKLAEIAIQCQKGIASLLAAATSENFRAKGSLHGRDIQQIQERYSQWAGNLGALQPSGSRLSLGYRLRDAPLVAGSILNTLTDLQASIQAATDITNGVRENRVADQLIDPDTDLSEYDISSSDSDTSSTPSSGSGRNPLAQTSEIEELVLAINIGLQSLFRASIFVRKFTPKDKRIRAAKTKPFDNRADVMHVKDRYPLLAGKNATLADRLGEANARRRQYFKYRRDHNERLSTVPTEGSAHDQDAMSKKQLELLNPKVAMAKSLLTADTKPSLFAETEATEFVADTLAQAQMLETHEAQSAMSVVSFATSIAESSDEELPFPPLPAEARPGFPFLCPYCLTYVDLKREGSEHQWRKHVLQDLEPYICTFPSCSLDSFQSQHAWFEHELLLHRSRWVCSQCSGSFGSSDELKEHISQRHRSVISGRQISAIVEQSKRSIDSIQPSECPFCDDPWAKDDQKTTTGEEVLVVKLDQFRRHVGHHLQQIALFALPRSTEGNENSLGSKVVGGVLDQDAMSKGLRWVRDDCGRGWGIISRRRATFIARRRALNLVRSRTIKLSFTPWRSRRTVKW</sequence>
<evidence type="ECO:0000256" key="2">
    <source>
        <dbReference type="SAM" id="MobiDB-lite"/>
    </source>
</evidence>
<feature type="domain" description="C2H2-type" evidence="3">
    <location>
        <begin position="402"/>
        <end position="425"/>
    </location>
</feature>
<proteinExistence type="predicted"/>
<name>A0A8E2FAS5_9PEZI</name>
<reference evidence="4 5" key="1">
    <citation type="journal article" date="2016" name="Nat. Commun.">
        <title>Ectomycorrhizal ecology is imprinted in the genome of the dominant symbiotic fungus Cenococcum geophilum.</title>
        <authorList>
            <consortium name="DOE Joint Genome Institute"/>
            <person name="Peter M."/>
            <person name="Kohler A."/>
            <person name="Ohm R.A."/>
            <person name="Kuo A."/>
            <person name="Krutzmann J."/>
            <person name="Morin E."/>
            <person name="Arend M."/>
            <person name="Barry K.W."/>
            <person name="Binder M."/>
            <person name="Choi C."/>
            <person name="Clum A."/>
            <person name="Copeland A."/>
            <person name="Grisel N."/>
            <person name="Haridas S."/>
            <person name="Kipfer T."/>
            <person name="LaButti K."/>
            <person name="Lindquist E."/>
            <person name="Lipzen A."/>
            <person name="Maire R."/>
            <person name="Meier B."/>
            <person name="Mihaltcheva S."/>
            <person name="Molinier V."/>
            <person name="Murat C."/>
            <person name="Poggeler S."/>
            <person name="Quandt C.A."/>
            <person name="Sperisen C."/>
            <person name="Tritt A."/>
            <person name="Tisserant E."/>
            <person name="Crous P.W."/>
            <person name="Henrissat B."/>
            <person name="Nehls U."/>
            <person name="Egli S."/>
            <person name="Spatafora J.W."/>
            <person name="Grigoriev I.V."/>
            <person name="Martin F.M."/>
        </authorList>
    </citation>
    <scope>NUCLEOTIDE SEQUENCE [LARGE SCALE GENOMIC DNA]</scope>
    <source>
        <strain evidence="4 5">CBS 207.34</strain>
    </source>
</reference>
<dbReference type="PANTHER" id="PTHR35391:SF7">
    <property type="entry name" value="C2H2-TYPE DOMAIN-CONTAINING PROTEIN"/>
    <property type="match status" value="1"/>
</dbReference>
<keyword evidence="1" id="KW-0479">Metal-binding</keyword>
<keyword evidence="1" id="KW-0862">Zinc</keyword>
<dbReference type="PROSITE" id="PS50157">
    <property type="entry name" value="ZINC_FINGER_C2H2_2"/>
    <property type="match status" value="1"/>
</dbReference>
<dbReference type="AlphaFoldDB" id="A0A8E2FAS5"/>
<dbReference type="InterPro" id="IPR058925">
    <property type="entry name" value="zf-C2H2_AcuF"/>
</dbReference>
<keyword evidence="1" id="KW-0863">Zinc-finger</keyword>
<keyword evidence="5" id="KW-1185">Reference proteome</keyword>
<dbReference type="Pfam" id="PF26082">
    <property type="entry name" value="zf-C2H2_AcuF"/>
    <property type="match status" value="1"/>
</dbReference>
<dbReference type="PANTHER" id="PTHR35391">
    <property type="entry name" value="C2H2-TYPE DOMAIN-CONTAINING PROTEIN-RELATED"/>
    <property type="match status" value="1"/>
</dbReference>
<dbReference type="OrthoDB" id="6133115at2759"/>
<protein>
    <recommendedName>
        <fullName evidence="3">C2H2-type domain-containing protein</fullName>
    </recommendedName>
</protein>
<dbReference type="EMBL" id="KV748701">
    <property type="protein sequence ID" value="OCL13569.1"/>
    <property type="molecule type" value="Genomic_DNA"/>
</dbReference>
<accession>A0A8E2FAS5</accession>
<dbReference type="InterPro" id="IPR013087">
    <property type="entry name" value="Znf_C2H2_type"/>
</dbReference>
<evidence type="ECO:0000313" key="5">
    <source>
        <dbReference type="Proteomes" id="UP000250140"/>
    </source>
</evidence>
<dbReference type="SMART" id="SM00355">
    <property type="entry name" value="ZnF_C2H2"/>
    <property type="match status" value="2"/>
</dbReference>